<reference evidence="2 3" key="1">
    <citation type="submission" date="2016-08" db="EMBL/GenBank/DDBJ databases">
        <title>Complete genome sequence of Streptomyces agglomeratus strain 6-3-2, a novel anti-MRSA actinomycete isolated from Wuli of Tebit, China.</title>
        <authorList>
            <person name="Chen X."/>
        </authorList>
    </citation>
    <scope>NUCLEOTIDE SEQUENCE [LARGE SCALE GENOMIC DNA]</scope>
    <source>
        <strain evidence="2 3">6-3-2</strain>
    </source>
</reference>
<dbReference type="AlphaFoldDB" id="A0A1E5P166"/>
<dbReference type="EMBL" id="MEHJ01000001">
    <property type="protein sequence ID" value="OEJ23259.1"/>
    <property type="molecule type" value="Genomic_DNA"/>
</dbReference>
<evidence type="ECO:0000313" key="2">
    <source>
        <dbReference type="EMBL" id="OEJ23259.1"/>
    </source>
</evidence>
<gene>
    <name evidence="2" type="ORF">AS594_00760</name>
</gene>
<accession>A0A1E5P166</accession>
<proteinExistence type="predicted"/>
<evidence type="ECO:0000313" key="3">
    <source>
        <dbReference type="Proteomes" id="UP000095759"/>
    </source>
</evidence>
<dbReference type="Proteomes" id="UP000095759">
    <property type="component" value="Unassembled WGS sequence"/>
</dbReference>
<name>A0A1E5P166_9ACTN</name>
<dbReference type="RefSeq" id="WP_176740973.1">
    <property type="nucleotide sequence ID" value="NZ_MEHI01000001.1"/>
</dbReference>
<organism evidence="2 3">
    <name type="scientific">Streptomyces agglomeratus</name>
    <dbReference type="NCBI Taxonomy" id="285458"/>
    <lineage>
        <taxon>Bacteria</taxon>
        <taxon>Bacillati</taxon>
        <taxon>Actinomycetota</taxon>
        <taxon>Actinomycetes</taxon>
        <taxon>Kitasatosporales</taxon>
        <taxon>Streptomycetaceae</taxon>
        <taxon>Streptomyces</taxon>
    </lineage>
</organism>
<protein>
    <submittedName>
        <fullName evidence="2">Uncharacterized protein</fullName>
    </submittedName>
</protein>
<keyword evidence="3" id="KW-1185">Reference proteome</keyword>
<evidence type="ECO:0000256" key="1">
    <source>
        <dbReference type="SAM" id="MobiDB-lite"/>
    </source>
</evidence>
<feature type="region of interest" description="Disordered" evidence="1">
    <location>
        <begin position="1"/>
        <end position="22"/>
    </location>
</feature>
<sequence length="84" mass="9299">MPESHDRQQAAEPGGCTQVFDRRGQFRSHRVPGFIRVSESVSDLLQEVGQFRDAGVFRHLLAPLGGCVAELRDAPTAPGRKRSR</sequence>
<comment type="caution">
    <text evidence="2">The sequence shown here is derived from an EMBL/GenBank/DDBJ whole genome shotgun (WGS) entry which is preliminary data.</text>
</comment>